<dbReference type="InterPro" id="IPR005944">
    <property type="entry name" value="Pro_iminopeptidase"/>
</dbReference>
<feature type="active site" description="Nucleophile" evidence="12">
    <location>
        <position position="107"/>
    </location>
</feature>
<keyword evidence="9 11" id="KW-0378">Hydrolase</keyword>
<dbReference type="Proteomes" id="UP001201397">
    <property type="component" value="Unassembled WGS sequence"/>
</dbReference>
<comment type="subcellular location">
    <subcellularLocation>
        <location evidence="2 11">Cytoplasm</location>
    </subcellularLocation>
</comment>
<gene>
    <name evidence="15" type="primary">pip</name>
    <name evidence="15" type="ORF">L4H06_03380</name>
</gene>
<evidence type="ECO:0000256" key="13">
    <source>
        <dbReference type="RuleBase" id="RU003421"/>
    </source>
</evidence>
<dbReference type="AlphaFoldDB" id="A0AAW5AD86"/>
<dbReference type="NCBIfam" id="TIGR01249">
    <property type="entry name" value="pro_imino_pep_1"/>
    <property type="match status" value="1"/>
</dbReference>
<dbReference type="PANTHER" id="PTHR43722:SF1">
    <property type="entry name" value="PROLINE IMINOPEPTIDASE"/>
    <property type="match status" value="1"/>
</dbReference>
<proteinExistence type="inferred from homology"/>
<dbReference type="SUPFAM" id="SSF53474">
    <property type="entry name" value="alpha/beta-Hydrolases"/>
    <property type="match status" value="1"/>
</dbReference>
<dbReference type="GO" id="GO:0006508">
    <property type="term" value="P:proteolysis"/>
    <property type="evidence" value="ECO:0007669"/>
    <property type="project" value="UniProtKB-KW"/>
</dbReference>
<dbReference type="PIRSF" id="PIRSF006431">
    <property type="entry name" value="Pept_S33"/>
    <property type="match status" value="1"/>
</dbReference>
<protein>
    <recommendedName>
        <fullName evidence="5 11">Proline iminopeptidase</fullName>
        <shortName evidence="11">PIP</shortName>
        <ecNumber evidence="4 11">3.4.11.5</ecNumber>
    </recommendedName>
    <alternativeName>
        <fullName evidence="10 11">Prolyl aminopeptidase</fullName>
    </alternativeName>
</protein>
<dbReference type="PRINTS" id="PR00111">
    <property type="entry name" value="ABHYDROLASE"/>
</dbReference>
<evidence type="ECO:0000256" key="4">
    <source>
        <dbReference type="ARBA" id="ARBA00012568"/>
    </source>
</evidence>
<reference evidence="15" key="1">
    <citation type="submission" date="2022-01" db="EMBL/GenBank/DDBJ databases">
        <title>Neisseria sp. ZJ104.</title>
        <authorList>
            <person name="Yang C."/>
        </authorList>
    </citation>
    <scope>NUCLEOTIDE SEQUENCE</scope>
    <source>
        <strain evidence="15">ZJ104</strain>
    </source>
</reference>
<feature type="active site" evidence="12">
    <location>
        <position position="260"/>
    </location>
</feature>
<sequence>MYPIQEPLRSGRLQVSAVHQIYWEESGNPQGLPVIFLHGGPGAGASPACRGFFNPDVYRIIIIDQRGCGRSLPYACAEDNTTWDLVADIEQVRTMLGIEKWLVFGGSWGSTLSLAYAQSHPERVAGLVLRGIFLCRPSEMAWLNEEGGASRIYPAQWQNFIAPVAPEQRSTLIAEYHEMLFAEDENICLKAAKAWADWESYLVRFEPQPVDEDPQASLAIARLENHYFVNEGWLQGERAILANIDKIRHIPTIICQGRYDICTPTRSAWELTQAFPEADLRIIQAGHSAFDPPLAAALVQAADEMAAKADW</sequence>
<name>A0AAW5AD86_9NEIS</name>
<evidence type="ECO:0000256" key="12">
    <source>
        <dbReference type="PIRSR" id="PIRSR006431-1"/>
    </source>
</evidence>
<evidence type="ECO:0000313" key="15">
    <source>
        <dbReference type="EMBL" id="MCF7529274.1"/>
    </source>
</evidence>
<evidence type="ECO:0000256" key="5">
    <source>
        <dbReference type="ARBA" id="ARBA00021843"/>
    </source>
</evidence>
<keyword evidence="8 11" id="KW-0645">Protease</keyword>
<dbReference type="PRINTS" id="PR00793">
    <property type="entry name" value="PROAMNOPTASE"/>
</dbReference>
<evidence type="ECO:0000259" key="14">
    <source>
        <dbReference type="Pfam" id="PF00561"/>
    </source>
</evidence>
<evidence type="ECO:0000256" key="2">
    <source>
        <dbReference type="ARBA" id="ARBA00004496"/>
    </source>
</evidence>
<feature type="active site" description="Proton donor" evidence="12">
    <location>
        <position position="287"/>
    </location>
</feature>
<dbReference type="GO" id="GO:0004177">
    <property type="term" value="F:aminopeptidase activity"/>
    <property type="evidence" value="ECO:0007669"/>
    <property type="project" value="UniProtKB-UniRule"/>
</dbReference>
<keyword evidence="6 11" id="KW-0031">Aminopeptidase</keyword>
<keyword evidence="7 11" id="KW-0963">Cytoplasm</keyword>
<dbReference type="InterPro" id="IPR002410">
    <property type="entry name" value="Peptidase_S33"/>
</dbReference>
<organism evidence="15 16">
    <name type="scientific">Neisseria lisongii</name>
    <dbReference type="NCBI Taxonomy" id="2912188"/>
    <lineage>
        <taxon>Bacteria</taxon>
        <taxon>Pseudomonadati</taxon>
        <taxon>Pseudomonadota</taxon>
        <taxon>Betaproteobacteria</taxon>
        <taxon>Neisseriales</taxon>
        <taxon>Neisseriaceae</taxon>
        <taxon>Neisseria</taxon>
    </lineage>
</organism>
<dbReference type="PANTHER" id="PTHR43722">
    <property type="entry name" value="PROLINE IMINOPEPTIDASE"/>
    <property type="match status" value="1"/>
</dbReference>
<evidence type="ECO:0000256" key="11">
    <source>
        <dbReference type="PIRNR" id="PIRNR006431"/>
    </source>
</evidence>
<evidence type="ECO:0000256" key="3">
    <source>
        <dbReference type="ARBA" id="ARBA00010088"/>
    </source>
</evidence>
<comment type="caution">
    <text evidence="15">The sequence shown here is derived from an EMBL/GenBank/DDBJ whole genome shotgun (WGS) entry which is preliminary data.</text>
</comment>
<comment type="catalytic activity">
    <reaction evidence="1 11 13">
        <text>Release of N-terminal proline from a peptide.</text>
        <dbReference type="EC" id="3.4.11.5"/>
    </reaction>
</comment>
<feature type="domain" description="AB hydrolase-1" evidence="14">
    <location>
        <begin position="33"/>
        <end position="291"/>
    </location>
</feature>
<evidence type="ECO:0000313" key="16">
    <source>
        <dbReference type="Proteomes" id="UP001201397"/>
    </source>
</evidence>
<dbReference type="InterPro" id="IPR029058">
    <property type="entry name" value="AB_hydrolase_fold"/>
</dbReference>
<dbReference type="InterPro" id="IPR000073">
    <property type="entry name" value="AB_hydrolase_1"/>
</dbReference>
<dbReference type="Gene3D" id="3.40.50.1820">
    <property type="entry name" value="alpha/beta hydrolase"/>
    <property type="match status" value="1"/>
</dbReference>
<evidence type="ECO:0000256" key="1">
    <source>
        <dbReference type="ARBA" id="ARBA00001585"/>
    </source>
</evidence>
<dbReference type="Pfam" id="PF00561">
    <property type="entry name" value="Abhydrolase_1"/>
    <property type="match status" value="1"/>
</dbReference>
<dbReference type="EMBL" id="JAKKDL010000003">
    <property type="protein sequence ID" value="MCF7529274.1"/>
    <property type="molecule type" value="Genomic_DNA"/>
</dbReference>
<evidence type="ECO:0000256" key="7">
    <source>
        <dbReference type="ARBA" id="ARBA00022490"/>
    </source>
</evidence>
<dbReference type="RefSeq" id="WP_237092530.1">
    <property type="nucleotide sequence ID" value="NZ_JAKKDL010000003.1"/>
</dbReference>
<evidence type="ECO:0000256" key="6">
    <source>
        <dbReference type="ARBA" id="ARBA00022438"/>
    </source>
</evidence>
<dbReference type="GO" id="GO:0005737">
    <property type="term" value="C:cytoplasm"/>
    <property type="evidence" value="ECO:0007669"/>
    <property type="project" value="UniProtKB-SubCell"/>
</dbReference>
<evidence type="ECO:0000256" key="9">
    <source>
        <dbReference type="ARBA" id="ARBA00022801"/>
    </source>
</evidence>
<dbReference type="EC" id="3.4.11.5" evidence="4 11"/>
<accession>A0AAW5AD86</accession>
<evidence type="ECO:0000256" key="10">
    <source>
        <dbReference type="ARBA" id="ARBA00029605"/>
    </source>
</evidence>
<comment type="similarity">
    <text evidence="3 11 13">Belongs to the peptidase S33 family.</text>
</comment>
<evidence type="ECO:0000256" key="8">
    <source>
        <dbReference type="ARBA" id="ARBA00022670"/>
    </source>
</evidence>